<gene>
    <name evidence="4" type="ORF">SAMN05444370_110144</name>
</gene>
<accession>A0A1H4DN88</accession>
<dbReference type="Gene3D" id="3.40.50.450">
    <property type="match status" value="1"/>
</dbReference>
<evidence type="ECO:0000313" key="5">
    <source>
        <dbReference type="Proteomes" id="UP000198703"/>
    </source>
</evidence>
<dbReference type="STRING" id="89524.SAMN05444370_110144"/>
<protein>
    <recommendedName>
        <fullName evidence="3">Cytokinin riboside 5'-monophosphate phosphoribohydrolase</fullName>
        <ecNumber evidence="3">3.2.2.n1</ecNumber>
    </recommendedName>
</protein>
<evidence type="ECO:0000256" key="2">
    <source>
        <dbReference type="ARBA" id="ARBA00006763"/>
    </source>
</evidence>
<dbReference type="GO" id="GO:0005829">
    <property type="term" value="C:cytosol"/>
    <property type="evidence" value="ECO:0007669"/>
    <property type="project" value="TreeGrafter"/>
</dbReference>
<dbReference type="GO" id="GO:0009691">
    <property type="term" value="P:cytokinin biosynthetic process"/>
    <property type="evidence" value="ECO:0007669"/>
    <property type="project" value="UniProtKB-UniRule"/>
</dbReference>
<evidence type="ECO:0000313" key="4">
    <source>
        <dbReference type="EMBL" id="SEA74231.1"/>
    </source>
</evidence>
<sequence length="197" mass="20719">MPQDVSRPKPPPSIAAVCVYCGARHGRDAAFTEAARTLGAGLAGRGLSLVYGAGDVGLMGEVARSAMAGGGRALGVMPRRLMEMEVGKRDLTAFVLVDTMHERKKVMFANADAVVALPGGAGTLDEFFEVLTWRQLGMHAKPLILVNVEGFWDPLLALLDHVVAQGFADPSVRDVVTVAPDAEAALAIIDARNEQGA</sequence>
<dbReference type="NCBIfam" id="TIGR00730">
    <property type="entry name" value="Rossman fold protein, TIGR00730 family"/>
    <property type="match status" value="1"/>
</dbReference>
<dbReference type="PANTHER" id="PTHR31223">
    <property type="entry name" value="LOG FAMILY PROTEIN YJL055W"/>
    <property type="match status" value="1"/>
</dbReference>
<dbReference type="SUPFAM" id="SSF102405">
    <property type="entry name" value="MCP/YpsA-like"/>
    <property type="match status" value="1"/>
</dbReference>
<keyword evidence="3" id="KW-0203">Cytokinin biosynthesis</keyword>
<keyword evidence="3" id="KW-0378">Hydrolase</keyword>
<dbReference type="AlphaFoldDB" id="A0A1H4DN88"/>
<dbReference type="EMBL" id="FNQM01000010">
    <property type="protein sequence ID" value="SEA74231.1"/>
    <property type="molecule type" value="Genomic_DNA"/>
</dbReference>
<dbReference type="Pfam" id="PF03641">
    <property type="entry name" value="Lysine_decarbox"/>
    <property type="match status" value="1"/>
</dbReference>
<reference evidence="4 5" key="1">
    <citation type="submission" date="2016-10" db="EMBL/GenBank/DDBJ databases">
        <authorList>
            <person name="de Groot N.N."/>
        </authorList>
    </citation>
    <scope>NUCLEOTIDE SEQUENCE [LARGE SCALE GENOMIC DNA]</scope>
    <source>
        <strain evidence="4 5">DSM 15345</strain>
    </source>
</reference>
<dbReference type="EC" id="3.2.2.n1" evidence="3"/>
<organism evidence="4 5">
    <name type="scientific">Rubrimonas cliftonensis</name>
    <dbReference type="NCBI Taxonomy" id="89524"/>
    <lineage>
        <taxon>Bacteria</taxon>
        <taxon>Pseudomonadati</taxon>
        <taxon>Pseudomonadota</taxon>
        <taxon>Alphaproteobacteria</taxon>
        <taxon>Rhodobacterales</taxon>
        <taxon>Paracoccaceae</taxon>
        <taxon>Rubrimonas</taxon>
    </lineage>
</organism>
<dbReference type="Proteomes" id="UP000198703">
    <property type="component" value="Unassembled WGS sequence"/>
</dbReference>
<dbReference type="GO" id="GO:0008714">
    <property type="term" value="F:AMP nucleosidase activity"/>
    <property type="evidence" value="ECO:0007669"/>
    <property type="project" value="UniProtKB-EC"/>
</dbReference>
<evidence type="ECO:0000256" key="1">
    <source>
        <dbReference type="ARBA" id="ARBA00000274"/>
    </source>
</evidence>
<proteinExistence type="inferred from homology"/>
<dbReference type="RefSeq" id="WP_093254724.1">
    <property type="nucleotide sequence ID" value="NZ_FNQM01000010.1"/>
</dbReference>
<dbReference type="PANTHER" id="PTHR31223:SF70">
    <property type="entry name" value="LOG FAMILY PROTEIN YJL055W"/>
    <property type="match status" value="1"/>
</dbReference>
<dbReference type="InterPro" id="IPR031100">
    <property type="entry name" value="LOG_fam"/>
</dbReference>
<comment type="similarity">
    <text evidence="2 3">Belongs to the LOG family.</text>
</comment>
<keyword evidence="5" id="KW-1185">Reference proteome</keyword>
<dbReference type="InterPro" id="IPR005269">
    <property type="entry name" value="LOG"/>
</dbReference>
<comment type="catalytic activity">
    <reaction evidence="1">
        <text>AMP + H2O = D-ribose 5-phosphate + adenine</text>
        <dbReference type="Rhea" id="RHEA:20129"/>
        <dbReference type="ChEBI" id="CHEBI:15377"/>
        <dbReference type="ChEBI" id="CHEBI:16708"/>
        <dbReference type="ChEBI" id="CHEBI:78346"/>
        <dbReference type="ChEBI" id="CHEBI:456215"/>
        <dbReference type="EC" id="3.2.2.4"/>
    </reaction>
</comment>
<evidence type="ECO:0000256" key="3">
    <source>
        <dbReference type="RuleBase" id="RU363015"/>
    </source>
</evidence>
<name>A0A1H4DN88_9RHOB</name>
<dbReference type="OrthoDB" id="9801098at2"/>